<dbReference type="Pfam" id="PF13499">
    <property type="entry name" value="EF-hand_7"/>
    <property type="match status" value="1"/>
</dbReference>
<keyword evidence="8" id="KW-1185">Reference proteome</keyword>
<accession>A0AAD4M198</accession>
<evidence type="ECO:0000256" key="2">
    <source>
        <dbReference type="ARBA" id="ARBA00022490"/>
    </source>
</evidence>
<dbReference type="SMART" id="SM00054">
    <property type="entry name" value="EFh"/>
    <property type="match status" value="3"/>
</dbReference>
<proteinExistence type="predicted"/>
<dbReference type="InterPro" id="IPR002048">
    <property type="entry name" value="EF_hand_dom"/>
</dbReference>
<dbReference type="InterPro" id="IPR051426">
    <property type="entry name" value="Peflin/Sorcin_CaBP"/>
</dbReference>
<keyword evidence="4" id="KW-0677">Repeat</keyword>
<protein>
    <recommendedName>
        <fullName evidence="6">EF-hand domain-containing protein</fullName>
    </recommendedName>
</protein>
<gene>
    <name evidence="7" type="ORF">B0F90DRAFT_701476</name>
</gene>
<organism evidence="7 8">
    <name type="scientific">Multifurca ochricompacta</name>
    <dbReference type="NCBI Taxonomy" id="376703"/>
    <lineage>
        <taxon>Eukaryota</taxon>
        <taxon>Fungi</taxon>
        <taxon>Dikarya</taxon>
        <taxon>Basidiomycota</taxon>
        <taxon>Agaricomycotina</taxon>
        <taxon>Agaricomycetes</taxon>
        <taxon>Russulales</taxon>
        <taxon>Russulaceae</taxon>
        <taxon>Multifurca</taxon>
    </lineage>
</organism>
<dbReference type="GO" id="GO:0005737">
    <property type="term" value="C:cytoplasm"/>
    <property type="evidence" value="ECO:0007669"/>
    <property type="project" value="UniProtKB-SubCell"/>
</dbReference>
<evidence type="ECO:0000313" key="7">
    <source>
        <dbReference type="EMBL" id="KAI0298435.1"/>
    </source>
</evidence>
<sequence length="236" mass="26126">MGSTLTHHPGGFAPQLAALPNVQSDECFAWFVAVDQDGSGQVSPEELRSALLNDGGFRFSTRTVKYIMSIFDLDESGGIGFQEFEPLWNYMNQWRQMFDSFDTDRDNRIDGTELGRALAYYDLHVGPSVLDILVKKYGMPSLPCVFLAIVKRTRTFQITGTIAPQNQQRHLGYSPAPVLAPPRLQVDLDHFVCACVVVQQMCGLYDRFNQGGGGGGAVVPQQMSRDEFLIAVISLP</sequence>
<name>A0AAD4M198_9AGAM</name>
<evidence type="ECO:0000259" key="6">
    <source>
        <dbReference type="PROSITE" id="PS50222"/>
    </source>
</evidence>
<comment type="caution">
    <text evidence="7">The sequence shown here is derived from an EMBL/GenBank/DDBJ whole genome shotgun (WGS) entry which is preliminary data.</text>
</comment>
<dbReference type="PROSITE" id="PS00018">
    <property type="entry name" value="EF_HAND_1"/>
    <property type="match status" value="2"/>
</dbReference>
<dbReference type="PANTHER" id="PTHR46212:SF3">
    <property type="entry name" value="GH27120P"/>
    <property type="match status" value="1"/>
</dbReference>
<dbReference type="PANTHER" id="PTHR46212">
    <property type="entry name" value="PEFLIN"/>
    <property type="match status" value="1"/>
</dbReference>
<dbReference type="EMBL" id="WTXG01000028">
    <property type="protein sequence ID" value="KAI0298435.1"/>
    <property type="molecule type" value="Genomic_DNA"/>
</dbReference>
<keyword evidence="3" id="KW-0479">Metal-binding</keyword>
<dbReference type="InterPro" id="IPR011992">
    <property type="entry name" value="EF-hand-dom_pair"/>
</dbReference>
<keyword evidence="2" id="KW-0963">Cytoplasm</keyword>
<evidence type="ECO:0000256" key="1">
    <source>
        <dbReference type="ARBA" id="ARBA00004496"/>
    </source>
</evidence>
<reference evidence="7" key="1">
    <citation type="journal article" date="2022" name="New Phytol.">
        <title>Evolutionary transition to the ectomycorrhizal habit in the genomes of a hyperdiverse lineage of mushroom-forming fungi.</title>
        <authorList>
            <person name="Looney B."/>
            <person name="Miyauchi S."/>
            <person name="Morin E."/>
            <person name="Drula E."/>
            <person name="Courty P.E."/>
            <person name="Kohler A."/>
            <person name="Kuo A."/>
            <person name="LaButti K."/>
            <person name="Pangilinan J."/>
            <person name="Lipzen A."/>
            <person name="Riley R."/>
            <person name="Andreopoulos W."/>
            <person name="He G."/>
            <person name="Johnson J."/>
            <person name="Nolan M."/>
            <person name="Tritt A."/>
            <person name="Barry K.W."/>
            <person name="Grigoriev I.V."/>
            <person name="Nagy L.G."/>
            <person name="Hibbett D."/>
            <person name="Henrissat B."/>
            <person name="Matheny P.B."/>
            <person name="Labbe J."/>
            <person name="Martin F.M."/>
        </authorList>
    </citation>
    <scope>NUCLEOTIDE SEQUENCE</scope>
    <source>
        <strain evidence="7">BPL690</strain>
    </source>
</reference>
<comment type="subcellular location">
    <subcellularLocation>
        <location evidence="1">Cytoplasm</location>
    </subcellularLocation>
</comment>
<evidence type="ECO:0000256" key="4">
    <source>
        <dbReference type="ARBA" id="ARBA00022737"/>
    </source>
</evidence>
<dbReference type="GO" id="GO:0048306">
    <property type="term" value="F:calcium-dependent protein binding"/>
    <property type="evidence" value="ECO:0007669"/>
    <property type="project" value="UniProtKB-ARBA"/>
</dbReference>
<dbReference type="GO" id="GO:0005509">
    <property type="term" value="F:calcium ion binding"/>
    <property type="evidence" value="ECO:0007669"/>
    <property type="project" value="InterPro"/>
</dbReference>
<dbReference type="InterPro" id="IPR018247">
    <property type="entry name" value="EF_Hand_1_Ca_BS"/>
</dbReference>
<dbReference type="Proteomes" id="UP001203297">
    <property type="component" value="Unassembled WGS sequence"/>
</dbReference>
<evidence type="ECO:0000256" key="5">
    <source>
        <dbReference type="ARBA" id="ARBA00022837"/>
    </source>
</evidence>
<evidence type="ECO:0000256" key="3">
    <source>
        <dbReference type="ARBA" id="ARBA00022723"/>
    </source>
</evidence>
<dbReference type="AlphaFoldDB" id="A0AAD4M198"/>
<dbReference type="Pfam" id="PF13405">
    <property type="entry name" value="EF-hand_6"/>
    <property type="match status" value="1"/>
</dbReference>
<feature type="domain" description="EF-hand" evidence="6">
    <location>
        <begin position="22"/>
        <end position="57"/>
    </location>
</feature>
<dbReference type="Gene3D" id="1.10.238.10">
    <property type="entry name" value="EF-hand"/>
    <property type="match status" value="1"/>
</dbReference>
<keyword evidence="5" id="KW-0106">Calcium</keyword>
<feature type="domain" description="EF-hand" evidence="6">
    <location>
        <begin position="89"/>
        <end position="124"/>
    </location>
</feature>
<dbReference type="SUPFAM" id="SSF47473">
    <property type="entry name" value="EF-hand"/>
    <property type="match status" value="1"/>
</dbReference>
<dbReference type="PROSITE" id="PS50222">
    <property type="entry name" value="EF_HAND_2"/>
    <property type="match status" value="2"/>
</dbReference>
<evidence type="ECO:0000313" key="8">
    <source>
        <dbReference type="Proteomes" id="UP001203297"/>
    </source>
</evidence>